<feature type="domain" description="HTH merR-type" evidence="1">
    <location>
        <begin position="43"/>
        <end position="110"/>
    </location>
</feature>
<dbReference type="Pfam" id="PF13411">
    <property type="entry name" value="MerR_1"/>
    <property type="match status" value="1"/>
</dbReference>
<dbReference type="EMBL" id="CADCWH010000308">
    <property type="protein sequence ID" value="CAA9564481.1"/>
    <property type="molecule type" value="Genomic_DNA"/>
</dbReference>
<sequence length="179" mass="20205">MSERQGDRPDDQRDWLRTVPADSRVLPVGRGRPIPALPDRYRYSLPELERETGMPGRRIRYYISQGLLAPAFGRGPSATYDAGHLLRLRLIDHLKTTQRLTLPQIKERLADLSDEEMTTLLGISTRPVEATWRRITIDPRFEILARASDGDRPDPAFESAVDTIVAYARSVLDAAGSRP</sequence>
<accession>A0A6J4V3R0</accession>
<reference evidence="2" key="1">
    <citation type="submission" date="2020-02" db="EMBL/GenBank/DDBJ databases">
        <authorList>
            <person name="Meier V. D."/>
        </authorList>
    </citation>
    <scope>NUCLEOTIDE SEQUENCE</scope>
    <source>
        <strain evidence="2">AVDCRST_MAG70</strain>
    </source>
</reference>
<proteinExistence type="predicted"/>
<dbReference type="GO" id="GO:0006355">
    <property type="term" value="P:regulation of DNA-templated transcription"/>
    <property type="evidence" value="ECO:0007669"/>
    <property type="project" value="InterPro"/>
</dbReference>
<dbReference type="Gene3D" id="1.10.1660.10">
    <property type="match status" value="1"/>
</dbReference>
<dbReference type="GO" id="GO:0003677">
    <property type="term" value="F:DNA binding"/>
    <property type="evidence" value="ECO:0007669"/>
    <property type="project" value="InterPro"/>
</dbReference>
<evidence type="ECO:0000313" key="2">
    <source>
        <dbReference type="EMBL" id="CAA9564481.1"/>
    </source>
</evidence>
<evidence type="ECO:0000259" key="1">
    <source>
        <dbReference type="Pfam" id="PF13411"/>
    </source>
</evidence>
<organism evidence="2">
    <name type="scientific">uncultured Thermomicrobiales bacterium</name>
    <dbReference type="NCBI Taxonomy" id="1645740"/>
    <lineage>
        <taxon>Bacteria</taxon>
        <taxon>Pseudomonadati</taxon>
        <taxon>Thermomicrobiota</taxon>
        <taxon>Thermomicrobia</taxon>
        <taxon>Thermomicrobiales</taxon>
        <taxon>environmental samples</taxon>
    </lineage>
</organism>
<name>A0A6J4V3R0_9BACT</name>
<protein>
    <recommendedName>
        <fullName evidence="1">HTH merR-type domain-containing protein</fullName>
    </recommendedName>
</protein>
<dbReference type="InterPro" id="IPR000551">
    <property type="entry name" value="MerR-type_HTH_dom"/>
</dbReference>
<dbReference type="AlphaFoldDB" id="A0A6J4V3R0"/>
<gene>
    <name evidence="2" type="ORF">AVDCRST_MAG70-1924</name>
</gene>
<dbReference type="InterPro" id="IPR009061">
    <property type="entry name" value="DNA-bd_dom_put_sf"/>
</dbReference>
<dbReference type="SUPFAM" id="SSF46955">
    <property type="entry name" value="Putative DNA-binding domain"/>
    <property type="match status" value="1"/>
</dbReference>